<evidence type="ECO:0000313" key="2">
    <source>
        <dbReference type="EMBL" id="NNM73945.1"/>
    </source>
</evidence>
<feature type="compositionally biased region" description="Polar residues" evidence="1">
    <location>
        <begin position="43"/>
        <end position="52"/>
    </location>
</feature>
<evidence type="ECO:0000313" key="3">
    <source>
        <dbReference type="Proteomes" id="UP000564885"/>
    </source>
</evidence>
<organism evidence="2 3">
    <name type="scientific">Enterovirga aerilata</name>
    <dbReference type="NCBI Taxonomy" id="2730920"/>
    <lineage>
        <taxon>Bacteria</taxon>
        <taxon>Pseudomonadati</taxon>
        <taxon>Pseudomonadota</taxon>
        <taxon>Alphaproteobacteria</taxon>
        <taxon>Hyphomicrobiales</taxon>
        <taxon>Methylobacteriaceae</taxon>
        <taxon>Enterovirga</taxon>
    </lineage>
</organism>
<protein>
    <recommendedName>
        <fullName evidence="4">Tyrosine-type recombinase/integrase</fullName>
    </recommendedName>
</protein>
<dbReference type="SUPFAM" id="SSF56349">
    <property type="entry name" value="DNA breaking-rejoining enzymes"/>
    <property type="match status" value="1"/>
</dbReference>
<name>A0A849ICH1_9HYPH</name>
<keyword evidence="3" id="KW-1185">Reference proteome</keyword>
<gene>
    <name evidence="2" type="ORF">HJG44_16295</name>
</gene>
<dbReference type="Proteomes" id="UP000564885">
    <property type="component" value="Unassembled WGS sequence"/>
</dbReference>
<accession>A0A849ICH1</accession>
<dbReference type="GO" id="GO:0003677">
    <property type="term" value="F:DNA binding"/>
    <property type="evidence" value="ECO:0007669"/>
    <property type="project" value="InterPro"/>
</dbReference>
<reference evidence="2 3" key="1">
    <citation type="submission" date="2020-04" db="EMBL/GenBank/DDBJ databases">
        <title>Enterovirga sp. isolate from soil.</title>
        <authorList>
            <person name="Chea S."/>
            <person name="Kim D.-U."/>
        </authorList>
    </citation>
    <scope>NUCLEOTIDE SEQUENCE [LARGE SCALE GENOMIC DNA]</scope>
    <source>
        <strain evidence="2 3">DB1703</strain>
    </source>
</reference>
<dbReference type="EMBL" id="JABEPP010000004">
    <property type="protein sequence ID" value="NNM73945.1"/>
    <property type="molecule type" value="Genomic_DNA"/>
</dbReference>
<dbReference type="InterPro" id="IPR011010">
    <property type="entry name" value="DNA_brk_join_enz"/>
</dbReference>
<evidence type="ECO:0008006" key="4">
    <source>
        <dbReference type="Google" id="ProtNLM"/>
    </source>
</evidence>
<sequence>MAKMMALTGCRRGEIINLIWLEVDPDNICRRLQDSKEGPRSGRSASQSSTCSGQGGPTSLDYARHRLGSF</sequence>
<feature type="region of interest" description="Disordered" evidence="1">
    <location>
        <begin position="32"/>
        <end position="70"/>
    </location>
</feature>
<proteinExistence type="predicted"/>
<evidence type="ECO:0000256" key="1">
    <source>
        <dbReference type="SAM" id="MobiDB-lite"/>
    </source>
</evidence>
<dbReference type="AlphaFoldDB" id="A0A849ICH1"/>
<comment type="caution">
    <text evidence="2">The sequence shown here is derived from an EMBL/GenBank/DDBJ whole genome shotgun (WGS) entry which is preliminary data.</text>
</comment>
<dbReference type="RefSeq" id="WP_171219381.1">
    <property type="nucleotide sequence ID" value="NZ_JABEPP010000004.1"/>
</dbReference>